<name>A0A9W7MLY7_HIBTR</name>
<dbReference type="SUPFAM" id="SSF50382">
    <property type="entry name" value="Agglutinin"/>
    <property type="match status" value="2"/>
</dbReference>
<sequence length="477" mass="54028">MVLLLPRYIVIKSCNWVNPPDGYLSYIREGGEADGYLRFMEPQLTSPYAKFEVETSKTEGVVHIRSCQNNKYWQRTDLPTVPSGPWIAARSKEKEEDKSKEECTLFKFIPVDPAENTFRIMHVQSGSYVESYGMDNPKFDHGLFSFYTYFNAAPSYVFKYFDWGMSVILPKHVAFKGPNNKYLCLYSDSMPKFGADDIGEPGVGFEIVPANDGKIHIKSSETGKFLRNDWWIWADVTSSDTADTLFRPLKFNDQKIALISLSNNKFCQTFTADGYVNGLSATATSATDETVMEVEERVLRREIYEVKYDVGNSRVYGEAVMVVAQNCASNITEEPSALEVKFEYKETKTSSWKRDLSLKLGMKASVKFKVPLVLDGEVEVSSELQTGVEWGKEFENSIKQESLHKVIVPPMTKVTVNLVASKALCDVPFTYKQRDVLYDGSSVLREVKGGTYVGSNYHRTKFTIKQEKLPPAPDTEH</sequence>
<dbReference type="PANTHER" id="PTHR39244:SF5">
    <property type="entry name" value="NATTERIN-3-LIKE"/>
    <property type="match status" value="1"/>
</dbReference>
<evidence type="ECO:0000259" key="1">
    <source>
        <dbReference type="SMART" id="SM00791"/>
    </source>
</evidence>
<dbReference type="SMART" id="SM00791">
    <property type="entry name" value="Agglutinin"/>
    <property type="match status" value="2"/>
</dbReference>
<reference evidence="2" key="1">
    <citation type="submission" date="2023-05" db="EMBL/GenBank/DDBJ databases">
        <title>Genome and transcriptome analyses reveal genes involved in the formation of fine ridges on petal epidermal cells in Hibiscus trionum.</title>
        <authorList>
            <person name="Koshimizu S."/>
            <person name="Masuda S."/>
            <person name="Ishii T."/>
            <person name="Shirasu K."/>
            <person name="Hoshino A."/>
            <person name="Arita M."/>
        </authorList>
    </citation>
    <scope>NUCLEOTIDE SEQUENCE</scope>
    <source>
        <strain evidence="2">Hamamatsu line</strain>
    </source>
</reference>
<dbReference type="AlphaFoldDB" id="A0A9W7MLY7"/>
<organism evidence="2 3">
    <name type="scientific">Hibiscus trionum</name>
    <name type="common">Flower of an hour</name>
    <dbReference type="NCBI Taxonomy" id="183268"/>
    <lineage>
        <taxon>Eukaryota</taxon>
        <taxon>Viridiplantae</taxon>
        <taxon>Streptophyta</taxon>
        <taxon>Embryophyta</taxon>
        <taxon>Tracheophyta</taxon>
        <taxon>Spermatophyta</taxon>
        <taxon>Magnoliopsida</taxon>
        <taxon>eudicotyledons</taxon>
        <taxon>Gunneridae</taxon>
        <taxon>Pentapetalae</taxon>
        <taxon>rosids</taxon>
        <taxon>malvids</taxon>
        <taxon>Malvales</taxon>
        <taxon>Malvaceae</taxon>
        <taxon>Malvoideae</taxon>
        <taxon>Hibiscus</taxon>
    </lineage>
</organism>
<feature type="domain" description="Agglutinin" evidence="1">
    <location>
        <begin position="3"/>
        <end position="162"/>
    </location>
</feature>
<dbReference type="InterPro" id="IPR036242">
    <property type="entry name" value="Agglutinin_dom_sf"/>
</dbReference>
<dbReference type="OrthoDB" id="4948898at2759"/>
<evidence type="ECO:0000313" key="2">
    <source>
        <dbReference type="EMBL" id="GMJ09863.1"/>
    </source>
</evidence>
<dbReference type="Gene3D" id="2.170.15.10">
    <property type="entry name" value="Proaerolysin, chain A, domain 3"/>
    <property type="match status" value="1"/>
</dbReference>
<feature type="domain" description="Agglutinin" evidence="1">
    <location>
        <begin position="167"/>
        <end position="296"/>
    </location>
</feature>
<dbReference type="InterPro" id="IPR008998">
    <property type="entry name" value="Agglutinin"/>
</dbReference>
<comment type="caution">
    <text evidence="2">The sequence shown here is derived from an EMBL/GenBank/DDBJ whole genome shotgun (WGS) entry which is preliminary data.</text>
</comment>
<dbReference type="CDD" id="cd00257">
    <property type="entry name" value="beta-trefoil_FSCN-like"/>
    <property type="match status" value="1"/>
</dbReference>
<dbReference type="PANTHER" id="PTHR39244">
    <property type="entry name" value="NATTERIN-4"/>
    <property type="match status" value="1"/>
</dbReference>
<dbReference type="Proteomes" id="UP001165190">
    <property type="component" value="Unassembled WGS sequence"/>
</dbReference>
<keyword evidence="3" id="KW-1185">Reference proteome</keyword>
<dbReference type="SUPFAM" id="SSF56973">
    <property type="entry name" value="Aerolisin/ETX pore-forming domain"/>
    <property type="match status" value="1"/>
</dbReference>
<evidence type="ECO:0000313" key="3">
    <source>
        <dbReference type="Proteomes" id="UP001165190"/>
    </source>
</evidence>
<dbReference type="CDD" id="cd20216">
    <property type="entry name" value="PFM_HFR-2-like"/>
    <property type="match status" value="1"/>
</dbReference>
<gene>
    <name evidence="2" type="ORF">HRI_004655500</name>
</gene>
<dbReference type="Gene3D" id="2.80.10.50">
    <property type="match status" value="2"/>
</dbReference>
<proteinExistence type="predicted"/>
<accession>A0A9W7MLY7</accession>
<dbReference type="EMBL" id="BSYR01000056">
    <property type="protein sequence ID" value="GMJ09863.1"/>
    <property type="molecule type" value="Genomic_DNA"/>
</dbReference>
<dbReference type="Pfam" id="PF07468">
    <property type="entry name" value="Agglutinin"/>
    <property type="match status" value="2"/>
</dbReference>
<protein>
    <recommendedName>
        <fullName evidence="1">Agglutinin domain-containing protein</fullName>
    </recommendedName>
</protein>
<dbReference type="InterPro" id="IPR053237">
    <property type="entry name" value="Natterin_C"/>
</dbReference>